<dbReference type="EMBL" id="AKIJ01000003">
    <property type="protein sequence ID" value="KFG26222.1"/>
    <property type="molecule type" value="Genomic_DNA"/>
</dbReference>
<organism evidence="4">
    <name type="scientific">Nematocida ausubeli (strain ATCC PRA-371 / ERTm2)</name>
    <name type="common">Nematode killer fungus</name>
    <dbReference type="NCBI Taxonomy" id="1913371"/>
    <lineage>
        <taxon>Eukaryota</taxon>
        <taxon>Fungi</taxon>
        <taxon>Fungi incertae sedis</taxon>
        <taxon>Microsporidia</taxon>
        <taxon>Nematocida</taxon>
    </lineage>
</organism>
<dbReference type="Pfam" id="PF01214">
    <property type="entry name" value="CK_II_beta"/>
    <property type="match status" value="1"/>
</dbReference>
<dbReference type="SUPFAM" id="SSF57798">
    <property type="entry name" value="Casein kinase II beta subunit"/>
    <property type="match status" value="1"/>
</dbReference>
<dbReference type="FunFam" id="2.20.25.20:FF:000001">
    <property type="entry name" value="Casein kinase II subunit beta"/>
    <property type="match status" value="1"/>
</dbReference>
<evidence type="ECO:0000313" key="4">
    <source>
        <dbReference type="EMBL" id="EHY66107.1"/>
    </source>
</evidence>
<proteinExistence type="inferred from homology"/>
<dbReference type="InterPro" id="IPR016149">
    <property type="entry name" value="Casein_kin_II_reg-sub_N"/>
</dbReference>
<comment type="similarity">
    <text evidence="1 3">Belongs to the casein kinase 2 subunit beta family.</text>
</comment>
<evidence type="ECO:0000256" key="3">
    <source>
        <dbReference type="RuleBase" id="RU361268"/>
    </source>
</evidence>
<evidence type="ECO:0000313" key="5">
    <source>
        <dbReference type="EMBL" id="KFG26222.1"/>
    </source>
</evidence>
<dbReference type="Proteomes" id="UP000054524">
    <property type="component" value="Unassembled WGS sequence"/>
</dbReference>
<dbReference type="PRINTS" id="PR00472">
    <property type="entry name" value="CASNKINASEII"/>
</dbReference>
<sequence length="196" mass="22423">MLVSSLEDYETSSSDMDWIDRFVDGFTDQMILRVDQFFIDDPFNLFGLSDLIKGYDKTIRAFRGEDIYVSPDARVILYYMIHQRYIITKKGLEGMHGIVSSGVYGKCARVFCNGFPFLPIGLSEKPNKSTTKLFCYQCKQIYEARGELGEVDGCAFGPTFPHLFILMYRNLFPEVIEEASYVPKIFGFQVASPSKE</sequence>
<keyword evidence="6" id="KW-1185">Reference proteome</keyword>
<dbReference type="STRING" id="944018.H8ZB54"/>
<dbReference type="GO" id="GO:0005737">
    <property type="term" value="C:cytoplasm"/>
    <property type="evidence" value="ECO:0007669"/>
    <property type="project" value="TreeGrafter"/>
</dbReference>
<dbReference type="InterPro" id="IPR000704">
    <property type="entry name" value="Casein_kinase_II_reg-sub"/>
</dbReference>
<evidence type="ECO:0000256" key="1">
    <source>
        <dbReference type="ARBA" id="ARBA00006941"/>
    </source>
</evidence>
<accession>A0A086J254</accession>
<reference evidence="5" key="2">
    <citation type="submission" date="2012-10" db="EMBL/GenBank/DDBJ databases">
        <authorList>
            <consortium name="The Broad Institute Genome Sequencing Platform"/>
            <consortium name="The Broad Institute Genome Sequencing Center for Infectious Disease"/>
            <person name="Cuomo C."/>
            <person name="Troemel E."/>
            <person name="Walker B."/>
            <person name="Young S.K."/>
            <person name="Zeng Q."/>
            <person name="Gargeya S."/>
            <person name="Fitzgerald M."/>
            <person name="Haas B."/>
            <person name="Abouelleil A."/>
            <person name="Alvarado L."/>
            <person name="Arachchi H.M."/>
            <person name="Berlin A.M."/>
            <person name="Chapman S.B."/>
            <person name="Goldberg J."/>
            <person name="Griggs A."/>
            <person name="Gujja S."/>
            <person name="Hansen M."/>
            <person name="Howarth C."/>
            <person name="Imamovic A."/>
            <person name="Larimer J."/>
            <person name="McCowan C."/>
            <person name="Murphy C."/>
            <person name="Neiman D."/>
            <person name="Pearson M."/>
            <person name="Priest M."/>
            <person name="Roberts A."/>
            <person name="Saif S."/>
            <person name="Shea T."/>
            <person name="Sisk P."/>
            <person name="Sykes S."/>
            <person name="Wortman J."/>
            <person name="Nusbaum C."/>
            <person name="Birren B."/>
        </authorList>
    </citation>
    <scope>NUCLEOTIDE SEQUENCE</scope>
    <source>
        <strain evidence="5">ERTm6</strain>
    </source>
</reference>
<comment type="subunit">
    <text evidence="3">Tetramer of two alpha and two beta subunits.</text>
</comment>
<dbReference type="HOGENOM" id="CLU_034027_3_3_1"/>
<comment type="function">
    <text evidence="2 3">Regulatory subunit of casein kinase II/CK2. As part of the kinase complex regulates the basal catalytic activity of the alpha subunit a constitutively active serine/threonine-protein kinase that phosphorylates a large number of substrates containing acidic residues C-terminal to the phosphorylated serine or threonine.</text>
</comment>
<dbReference type="AlphaFoldDB" id="H8ZB54"/>
<dbReference type="Gene3D" id="2.20.25.20">
    <property type="match status" value="1"/>
</dbReference>
<gene>
    <name evidence="4" type="ORF">NERG_00803</name>
    <name evidence="5" type="ORF">NESG_01338</name>
</gene>
<accession>H8ZB54</accession>
<evidence type="ECO:0000313" key="6">
    <source>
        <dbReference type="Proteomes" id="UP000054524"/>
    </source>
</evidence>
<reference evidence="4" key="1">
    <citation type="submission" date="2011-03" db="EMBL/GenBank/DDBJ databases">
        <title>The Genome Sequence of Nematocida sp1 strain ERTm2.</title>
        <authorList>
            <consortium name="The Broad Institute Genome Sequencing Platform"/>
            <consortium name="The Broad Institute Genome Sequencing Center for Infectious Disease"/>
            <person name="Cuomo C."/>
            <person name="Troemel E."/>
            <person name="Young S.K."/>
            <person name="Zeng Q."/>
            <person name="Gargeya S."/>
            <person name="Fitzgerald M."/>
            <person name="Haas B."/>
            <person name="Abouelleil A."/>
            <person name="Alvarado L."/>
            <person name="Arachchi H.M."/>
            <person name="Berlin A."/>
            <person name="Brown A."/>
            <person name="Chapman S.B."/>
            <person name="Chen Z."/>
            <person name="Dunbar C."/>
            <person name="Freedman E."/>
            <person name="Gearin G."/>
            <person name="Gellesch M."/>
            <person name="Goldberg J."/>
            <person name="Griggs A."/>
            <person name="Gujja S."/>
            <person name="Heilman E.R."/>
            <person name="Heiman D."/>
            <person name="Howarth C."/>
            <person name="Larson L."/>
            <person name="Lui A."/>
            <person name="MacDonald P.J.P."/>
            <person name="Mehta T."/>
            <person name="Montmayeur A."/>
            <person name="Murphy C."/>
            <person name="Neiman D."/>
            <person name="Pearson M."/>
            <person name="Priest M."/>
            <person name="Roberts A."/>
            <person name="Saif S."/>
            <person name="Shea T."/>
            <person name="Shenoy N."/>
            <person name="Sisk P."/>
            <person name="Stolte C."/>
            <person name="Sykes S."/>
            <person name="White J."/>
            <person name="Yandava C."/>
            <person name="Wortman J."/>
            <person name="Nusbaum C."/>
            <person name="Birren B."/>
        </authorList>
    </citation>
    <scope>NUCLEOTIDE SEQUENCE</scope>
    <source>
        <strain evidence="4">ERTm2</strain>
    </source>
</reference>
<dbReference type="InterPro" id="IPR035991">
    <property type="entry name" value="Casein_kinase_II_beta-like"/>
</dbReference>
<dbReference type="SMART" id="SM01085">
    <property type="entry name" value="CK_II_beta"/>
    <property type="match status" value="1"/>
</dbReference>
<reference evidence="5 6" key="3">
    <citation type="journal article" date="2014" name="Genome Announc.">
        <title>Genome Sequence of the Microsporidian Species Nematocida sp1 Strain ERTm6 (ATCC PRA-372).</title>
        <authorList>
            <person name="Bakowski M.A."/>
            <person name="Priest M."/>
            <person name="Young S."/>
            <person name="Cuomo C.A."/>
            <person name="Troemel E.R."/>
        </authorList>
    </citation>
    <scope>NUCLEOTIDE SEQUENCE [LARGE SCALE GENOMIC DNA]</scope>
    <source>
        <strain evidence="5 6">ERTm6</strain>
    </source>
</reference>
<dbReference type="Gene3D" id="1.10.1820.10">
    <property type="entry name" value="protein kinase ck2 holoenzyme, chain C, domain 1"/>
    <property type="match status" value="1"/>
</dbReference>
<protein>
    <recommendedName>
        <fullName evidence="3">Casein kinase II subunit beta</fullName>
        <shortName evidence="3">CK II beta</shortName>
    </recommendedName>
</protein>
<dbReference type="PANTHER" id="PTHR11740">
    <property type="entry name" value="CASEIN KINASE II SUBUNIT BETA"/>
    <property type="match status" value="1"/>
</dbReference>
<name>H8ZB54_NEMA1</name>
<dbReference type="OrthoDB" id="2275560at2759"/>
<dbReference type="GO" id="GO:0005956">
    <property type="term" value="C:protein kinase CK2 complex"/>
    <property type="evidence" value="ECO:0007669"/>
    <property type="project" value="UniProtKB-UniRule"/>
</dbReference>
<dbReference type="EMBL" id="JH604634">
    <property type="protein sequence ID" value="EHY66107.1"/>
    <property type="molecule type" value="Genomic_DNA"/>
</dbReference>
<dbReference type="PANTHER" id="PTHR11740:SF0">
    <property type="entry name" value="CASEIN KINASE II SUBUNIT BETA"/>
    <property type="match status" value="1"/>
</dbReference>
<evidence type="ECO:0000256" key="2">
    <source>
        <dbReference type="ARBA" id="ARBA00045899"/>
    </source>
</evidence>
<dbReference type="Proteomes" id="UP000005622">
    <property type="component" value="Unassembled WGS sequence"/>
</dbReference>
<dbReference type="GO" id="GO:0019887">
    <property type="term" value="F:protein kinase regulator activity"/>
    <property type="evidence" value="ECO:0007669"/>
    <property type="project" value="InterPro"/>
</dbReference>